<dbReference type="AlphaFoldDB" id="A0A2K1L4C1"/>
<dbReference type="InParanoid" id="A0A2K1L4C1"/>
<protein>
    <recommendedName>
        <fullName evidence="5">DUF4283 domain-containing protein</fullName>
    </recommendedName>
</protein>
<reference evidence="2 4" key="1">
    <citation type="journal article" date="2008" name="Science">
        <title>The Physcomitrella genome reveals evolutionary insights into the conquest of land by plants.</title>
        <authorList>
            <person name="Rensing S."/>
            <person name="Lang D."/>
            <person name="Zimmer A."/>
            <person name="Terry A."/>
            <person name="Salamov A."/>
            <person name="Shapiro H."/>
            <person name="Nishiyama T."/>
            <person name="Perroud P.-F."/>
            <person name="Lindquist E."/>
            <person name="Kamisugi Y."/>
            <person name="Tanahashi T."/>
            <person name="Sakakibara K."/>
            <person name="Fujita T."/>
            <person name="Oishi K."/>
            <person name="Shin-I T."/>
            <person name="Kuroki Y."/>
            <person name="Toyoda A."/>
            <person name="Suzuki Y."/>
            <person name="Hashimoto A."/>
            <person name="Yamaguchi K."/>
            <person name="Sugano A."/>
            <person name="Kohara Y."/>
            <person name="Fujiyama A."/>
            <person name="Anterola A."/>
            <person name="Aoki S."/>
            <person name="Ashton N."/>
            <person name="Barbazuk W.B."/>
            <person name="Barker E."/>
            <person name="Bennetzen J."/>
            <person name="Bezanilla M."/>
            <person name="Blankenship R."/>
            <person name="Cho S.H."/>
            <person name="Dutcher S."/>
            <person name="Estelle M."/>
            <person name="Fawcett J.A."/>
            <person name="Gundlach H."/>
            <person name="Hanada K."/>
            <person name="Heyl A."/>
            <person name="Hicks K.A."/>
            <person name="Hugh J."/>
            <person name="Lohr M."/>
            <person name="Mayer K."/>
            <person name="Melkozernov A."/>
            <person name="Murata T."/>
            <person name="Nelson D."/>
            <person name="Pils B."/>
            <person name="Prigge M."/>
            <person name="Reiss B."/>
            <person name="Renner T."/>
            <person name="Rombauts S."/>
            <person name="Rushton P."/>
            <person name="Sanderfoot A."/>
            <person name="Schween G."/>
            <person name="Shiu S.-H."/>
            <person name="Stueber K."/>
            <person name="Theodoulou F.L."/>
            <person name="Tu H."/>
            <person name="Van de Peer Y."/>
            <person name="Verrier P.J."/>
            <person name="Waters E."/>
            <person name="Wood A."/>
            <person name="Yang L."/>
            <person name="Cove D."/>
            <person name="Cuming A."/>
            <person name="Hasebe M."/>
            <person name="Lucas S."/>
            <person name="Mishler D.B."/>
            <person name="Reski R."/>
            <person name="Grigoriev I."/>
            <person name="Quatrano R.S."/>
            <person name="Boore J.L."/>
        </authorList>
    </citation>
    <scope>NUCLEOTIDE SEQUENCE [LARGE SCALE GENOMIC DNA]</scope>
    <source>
        <strain evidence="3 4">cv. Gransden 2004</strain>
    </source>
</reference>
<feature type="compositionally biased region" description="Polar residues" evidence="1">
    <location>
        <begin position="21"/>
        <end position="33"/>
    </location>
</feature>
<feature type="region of interest" description="Disordered" evidence="1">
    <location>
        <begin position="20"/>
        <end position="47"/>
    </location>
</feature>
<reference evidence="3" key="3">
    <citation type="submission" date="2020-12" db="UniProtKB">
        <authorList>
            <consortium name="EnsemblPlants"/>
        </authorList>
    </citation>
    <scope>IDENTIFICATION</scope>
</reference>
<evidence type="ECO:0000313" key="4">
    <source>
        <dbReference type="Proteomes" id="UP000006727"/>
    </source>
</evidence>
<organism evidence="2">
    <name type="scientific">Physcomitrium patens</name>
    <name type="common">Spreading-leaved earth moss</name>
    <name type="synonym">Physcomitrella patens</name>
    <dbReference type="NCBI Taxonomy" id="3218"/>
    <lineage>
        <taxon>Eukaryota</taxon>
        <taxon>Viridiplantae</taxon>
        <taxon>Streptophyta</taxon>
        <taxon>Embryophyta</taxon>
        <taxon>Bryophyta</taxon>
        <taxon>Bryophytina</taxon>
        <taxon>Bryopsida</taxon>
        <taxon>Funariidae</taxon>
        <taxon>Funariales</taxon>
        <taxon>Funariaceae</taxon>
        <taxon>Physcomitrium</taxon>
    </lineage>
</organism>
<dbReference type="EnsemblPlants" id="Pp3c2_35400V3.1">
    <property type="protein sequence ID" value="PAC:32935580.CDS.1"/>
    <property type="gene ID" value="Pp3c2_35400"/>
</dbReference>
<dbReference type="Proteomes" id="UP000006727">
    <property type="component" value="Chromosome 2"/>
</dbReference>
<sequence>MDKELLEHTPLVTQDILCPPTQLQNEQQVSSTEPLDDNHNYPTLPQPLSITLKPSTVEASKAIAEKLVKTIRNLDMLVRIQASKPYKTGSVRHSLHRLVTNVTMIGGSKFEVPFSHEAERIHALSKTHCMENQDITFTTWQAHPKSILEAPAKYPIWLLVKGLPNYWKTEDFLREVLEHLPIEVVCVETSKIYRNKLSGLRARDLVEDHESLPPSLMIQNLFNPGTTEYPLELSGIPS</sequence>
<evidence type="ECO:0000256" key="1">
    <source>
        <dbReference type="SAM" id="MobiDB-lite"/>
    </source>
</evidence>
<proteinExistence type="predicted"/>
<gene>
    <name evidence="2" type="ORF">PHYPA_003667</name>
</gene>
<keyword evidence="4" id="KW-1185">Reference proteome</keyword>
<dbReference type="EnsemblPlants" id="Pp3c2_35400V3.2">
    <property type="protein sequence ID" value="PAC:32935581.CDS.1"/>
    <property type="gene ID" value="Pp3c2_35400"/>
</dbReference>
<dbReference type="Gramene" id="Pp3c2_35400V3.2">
    <property type="protein sequence ID" value="PAC:32935581.CDS.1"/>
    <property type="gene ID" value="Pp3c2_35400"/>
</dbReference>
<evidence type="ECO:0000313" key="2">
    <source>
        <dbReference type="EMBL" id="PNR60874.1"/>
    </source>
</evidence>
<dbReference type="Gramene" id="Pp3c2_35400V3.1">
    <property type="protein sequence ID" value="PAC:32935580.CDS.1"/>
    <property type="gene ID" value="Pp3c2_35400"/>
</dbReference>
<reference evidence="2 4" key="2">
    <citation type="journal article" date="2018" name="Plant J.">
        <title>The Physcomitrella patens chromosome-scale assembly reveals moss genome structure and evolution.</title>
        <authorList>
            <person name="Lang D."/>
            <person name="Ullrich K.K."/>
            <person name="Murat F."/>
            <person name="Fuchs J."/>
            <person name="Jenkins J."/>
            <person name="Haas F.B."/>
            <person name="Piednoel M."/>
            <person name="Gundlach H."/>
            <person name="Van Bel M."/>
            <person name="Meyberg R."/>
            <person name="Vives C."/>
            <person name="Morata J."/>
            <person name="Symeonidi A."/>
            <person name="Hiss M."/>
            <person name="Muchero W."/>
            <person name="Kamisugi Y."/>
            <person name="Saleh O."/>
            <person name="Blanc G."/>
            <person name="Decker E.L."/>
            <person name="van Gessel N."/>
            <person name="Grimwood J."/>
            <person name="Hayes R.D."/>
            <person name="Graham S.W."/>
            <person name="Gunter L.E."/>
            <person name="McDaniel S.F."/>
            <person name="Hoernstein S.N.W."/>
            <person name="Larsson A."/>
            <person name="Li F.W."/>
            <person name="Perroud P.F."/>
            <person name="Phillips J."/>
            <person name="Ranjan P."/>
            <person name="Rokshar D.S."/>
            <person name="Rothfels C.J."/>
            <person name="Schneider L."/>
            <person name="Shu S."/>
            <person name="Stevenson D.W."/>
            <person name="Thummler F."/>
            <person name="Tillich M."/>
            <person name="Villarreal Aguilar J.C."/>
            <person name="Widiez T."/>
            <person name="Wong G.K."/>
            <person name="Wymore A."/>
            <person name="Zhang Y."/>
            <person name="Zimmer A.D."/>
            <person name="Quatrano R.S."/>
            <person name="Mayer K.F.X."/>
            <person name="Goodstein D."/>
            <person name="Casacuberta J.M."/>
            <person name="Vandepoele K."/>
            <person name="Reski R."/>
            <person name="Cuming A.C."/>
            <person name="Tuskan G.A."/>
            <person name="Maumus F."/>
            <person name="Salse J."/>
            <person name="Schmutz J."/>
            <person name="Rensing S.A."/>
        </authorList>
    </citation>
    <scope>NUCLEOTIDE SEQUENCE [LARGE SCALE GENOMIC DNA]</scope>
    <source>
        <strain evidence="3 4">cv. Gransden 2004</strain>
    </source>
</reference>
<evidence type="ECO:0008006" key="5">
    <source>
        <dbReference type="Google" id="ProtNLM"/>
    </source>
</evidence>
<name>A0A2K1L4C1_PHYPA</name>
<dbReference type="EMBL" id="ABEU02000002">
    <property type="protein sequence ID" value="PNR60874.1"/>
    <property type="molecule type" value="Genomic_DNA"/>
</dbReference>
<dbReference type="PaxDb" id="3218-PP1S76_141V6.1"/>
<accession>A0A2K1L4C1</accession>
<evidence type="ECO:0000313" key="3">
    <source>
        <dbReference type="EnsemblPlants" id="PAC:32935580.CDS.1"/>
    </source>
</evidence>